<dbReference type="InterPro" id="IPR013783">
    <property type="entry name" value="Ig-like_fold"/>
</dbReference>
<protein>
    <submittedName>
        <fullName evidence="4">Fibronectin type-III domain-containing protein</fullName>
    </submittedName>
</protein>
<dbReference type="Proteomes" id="UP000274429">
    <property type="component" value="Unassembled WGS sequence"/>
</dbReference>
<keyword evidence="3" id="KW-1185">Reference proteome</keyword>
<accession>A0A0R3WPY7</accession>
<evidence type="ECO:0000313" key="2">
    <source>
        <dbReference type="EMBL" id="VDM21223.1"/>
    </source>
</evidence>
<sequence>MDKPTFEAMYNELTQRLVLSISNPEGVIGDFGGYEILTKSGHLGWQDRWDSLAVLATEKRYFTTTLEKQSAAYVFTVRGRVPPNCFSEMADPVEFRRLNKELSAPQNVRIKALDSHTLYMTWTPPAKNYGIITGYVILWTHDLSTLHYTQVISNHVYRFSSLKAQQNVSAAVYAESRPRSHMKFKYLGSFSDFVTATTLPS</sequence>
<proteinExistence type="predicted"/>
<name>A0A0R3WPY7_HYDTA</name>
<reference evidence="4" key="1">
    <citation type="submission" date="2017-02" db="UniProtKB">
        <authorList>
            <consortium name="WormBaseParasite"/>
        </authorList>
    </citation>
    <scope>IDENTIFICATION</scope>
</reference>
<gene>
    <name evidence="2" type="ORF">TTAC_LOCUS2812</name>
</gene>
<dbReference type="CDD" id="cd00063">
    <property type="entry name" value="FN3"/>
    <property type="match status" value="1"/>
</dbReference>
<evidence type="ECO:0000259" key="1">
    <source>
        <dbReference type="PROSITE" id="PS50853"/>
    </source>
</evidence>
<evidence type="ECO:0000313" key="4">
    <source>
        <dbReference type="WBParaSite" id="TTAC_0000282701-mRNA-1"/>
    </source>
</evidence>
<dbReference type="AlphaFoldDB" id="A0A0R3WPY7"/>
<dbReference type="OrthoDB" id="6274301at2759"/>
<dbReference type="SMART" id="SM00060">
    <property type="entry name" value="FN3"/>
    <property type="match status" value="1"/>
</dbReference>
<dbReference type="SUPFAM" id="SSF49265">
    <property type="entry name" value="Fibronectin type III"/>
    <property type="match status" value="1"/>
</dbReference>
<dbReference type="Gene3D" id="2.60.40.10">
    <property type="entry name" value="Immunoglobulins"/>
    <property type="match status" value="1"/>
</dbReference>
<feature type="domain" description="Fibronectin type-III" evidence="1">
    <location>
        <begin position="104"/>
        <end position="201"/>
    </location>
</feature>
<dbReference type="Pfam" id="PF00041">
    <property type="entry name" value="fn3"/>
    <property type="match status" value="1"/>
</dbReference>
<dbReference type="InterPro" id="IPR036116">
    <property type="entry name" value="FN3_sf"/>
</dbReference>
<reference evidence="2 3" key="2">
    <citation type="submission" date="2018-11" db="EMBL/GenBank/DDBJ databases">
        <authorList>
            <consortium name="Pathogen Informatics"/>
        </authorList>
    </citation>
    <scope>NUCLEOTIDE SEQUENCE [LARGE SCALE GENOMIC DNA]</scope>
</reference>
<dbReference type="WBParaSite" id="TTAC_0000282701-mRNA-1">
    <property type="protein sequence ID" value="TTAC_0000282701-mRNA-1"/>
    <property type="gene ID" value="TTAC_0000282701"/>
</dbReference>
<dbReference type="PROSITE" id="PS50853">
    <property type="entry name" value="FN3"/>
    <property type="match status" value="1"/>
</dbReference>
<dbReference type="InterPro" id="IPR003961">
    <property type="entry name" value="FN3_dom"/>
</dbReference>
<evidence type="ECO:0000313" key="3">
    <source>
        <dbReference type="Proteomes" id="UP000274429"/>
    </source>
</evidence>
<organism evidence="4">
    <name type="scientific">Hydatigena taeniaeformis</name>
    <name type="common">Feline tapeworm</name>
    <name type="synonym">Taenia taeniaeformis</name>
    <dbReference type="NCBI Taxonomy" id="6205"/>
    <lineage>
        <taxon>Eukaryota</taxon>
        <taxon>Metazoa</taxon>
        <taxon>Spiralia</taxon>
        <taxon>Lophotrochozoa</taxon>
        <taxon>Platyhelminthes</taxon>
        <taxon>Cestoda</taxon>
        <taxon>Eucestoda</taxon>
        <taxon>Cyclophyllidea</taxon>
        <taxon>Taeniidae</taxon>
        <taxon>Hydatigera</taxon>
    </lineage>
</organism>
<dbReference type="EMBL" id="UYWX01001538">
    <property type="protein sequence ID" value="VDM21223.1"/>
    <property type="molecule type" value="Genomic_DNA"/>
</dbReference>